<evidence type="ECO:0000256" key="3">
    <source>
        <dbReference type="ARBA" id="ARBA00022475"/>
    </source>
</evidence>
<evidence type="ECO:0000256" key="6">
    <source>
        <dbReference type="ARBA" id="ARBA00022989"/>
    </source>
</evidence>
<dbReference type="PANTHER" id="PTHR30574:SF1">
    <property type="entry name" value="SULPHUR TRANSPORT DOMAIN-CONTAINING PROTEIN"/>
    <property type="match status" value="1"/>
</dbReference>
<protein>
    <submittedName>
        <fullName evidence="10">Uncharacterized protein</fullName>
    </submittedName>
</protein>
<evidence type="ECO:0000256" key="7">
    <source>
        <dbReference type="ARBA" id="ARBA00023136"/>
    </source>
</evidence>
<feature type="transmembrane region" description="Helical" evidence="9">
    <location>
        <begin position="101"/>
        <end position="118"/>
    </location>
</feature>
<evidence type="ECO:0000256" key="2">
    <source>
        <dbReference type="ARBA" id="ARBA00022448"/>
    </source>
</evidence>
<sequence length="160" mass="16567">MAGVSLGGVLFLAFLLTGSGLGASGGIARLVVQVVKVVAPSTVDRNPYFAPIGGGFANPLNNHIVWMVAGVLLGGFVSGVISGRSRVEICRGPRVRPAQRLVLAFIGGAFMGWGAAMARGCTSGQALSGGAVLSLGSWVFMMMIFAAGYALAYPFRRFWL</sequence>
<gene>
    <name evidence="10" type="ORF">THTE_2152</name>
</gene>
<keyword evidence="5 9" id="KW-0812">Transmembrane</keyword>
<organism evidence="10 11">
    <name type="scientific">Thermogutta terrifontis</name>
    <dbReference type="NCBI Taxonomy" id="1331910"/>
    <lineage>
        <taxon>Bacteria</taxon>
        <taxon>Pseudomonadati</taxon>
        <taxon>Planctomycetota</taxon>
        <taxon>Planctomycetia</taxon>
        <taxon>Pirellulales</taxon>
        <taxon>Thermoguttaceae</taxon>
        <taxon>Thermogutta</taxon>
    </lineage>
</organism>
<comment type="subcellular location">
    <subcellularLocation>
        <location evidence="1">Cell inner membrane</location>
        <topology evidence="1">Multi-pass membrane protein</topology>
    </subcellularLocation>
</comment>
<comment type="similarity">
    <text evidence="8">Belongs to the TsuA/YedE (TC 9.B.102) family.</text>
</comment>
<evidence type="ECO:0000256" key="8">
    <source>
        <dbReference type="ARBA" id="ARBA00035655"/>
    </source>
</evidence>
<dbReference type="KEGG" id="ttf:THTE_2152"/>
<dbReference type="Pfam" id="PF04143">
    <property type="entry name" value="Sulf_transp"/>
    <property type="match status" value="1"/>
</dbReference>
<dbReference type="GO" id="GO:0005886">
    <property type="term" value="C:plasma membrane"/>
    <property type="evidence" value="ECO:0007669"/>
    <property type="project" value="UniProtKB-SubCell"/>
</dbReference>
<keyword evidence="11" id="KW-1185">Reference proteome</keyword>
<evidence type="ECO:0000313" key="10">
    <source>
        <dbReference type="EMBL" id="ASV74754.1"/>
    </source>
</evidence>
<keyword evidence="7 9" id="KW-0472">Membrane</keyword>
<evidence type="ECO:0000256" key="9">
    <source>
        <dbReference type="SAM" id="Phobius"/>
    </source>
</evidence>
<dbReference type="EMBL" id="CP018477">
    <property type="protein sequence ID" value="ASV74754.1"/>
    <property type="molecule type" value="Genomic_DNA"/>
</dbReference>
<accession>A0A286RFL3</accession>
<evidence type="ECO:0000256" key="5">
    <source>
        <dbReference type="ARBA" id="ARBA00022692"/>
    </source>
</evidence>
<feature type="transmembrane region" description="Helical" evidence="9">
    <location>
        <begin position="64"/>
        <end position="81"/>
    </location>
</feature>
<keyword evidence="3" id="KW-1003">Cell membrane</keyword>
<feature type="transmembrane region" description="Helical" evidence="9">
    <location>
        <begin position="130"/>
        <end position="152"/>
    </location>
</feature>
<keyword evidence="4" id="KW-0997">Cell inner membrane</keyword>
<dbReference type="AlphaFoldDB" id="A0A286RFL3"/>
<dbReference type="Proteomes" id="UP000215086">
    <property type="component" value="Chromosome"/>
</dbReference>
<dbReference type="PANTHER" id="PTHR30574">
    <property type="entry name" value="INNER MEMBRANE PROTEIN YEDE"/>
    <property type="match status" value="1"/>
</dbReference>
<proteinExistence type="inferred from homology"/>
<evidence type="ECO:0000313" key="11">
    <source>
        <dbReference type="Proteomes" id="UP000215086"/>
    </source>
</evidence>
<dbReference type="InterPro" id="IPR007272">
    <property type="entry name" value="Sulf_transp_TsuA/YedE"/>
</dbReference>
<keyword evidence="6 9" id="KW-1133">Transmembrane helix</keyword>
<keyword evidence="2" id="KW-0813">Transport</keyword>
<evidence type="ECO:0000256" key="1">
    <source>
        <dbReference type="ARBA" id="ARBA00004429"/>
    </source>
</evidence>
<reference evidence="10 11" key="1">
    <citation type="journal article" name="Front. Microbiol.">
        <title>Sugar Metabolism of the First Thermophilic Planctomycete Thermogutta terrifontis: Comparative Genomic and Transcriptomic Approaches.</title>
        <authorList>
            <person name="Elcheninov A.G."/>
            <person name="Menzel P."/>
            <person name="Gudbergsdottir S.R."/>
            <person name="Slesarev A.I."/>
            <person name="Kadnikov V.V."/>
            <person name="Krogh A."/>
            <person name="Bonch-Osmolovskaya E.A."/>
            <person name="Peng X."/>
            <person name="Kublanov I.V."/>
        </authorList>
    </citation>
    <scope>NUCLEOTIDE SEQUENCE [LARGE SCALE GENOMIC DNA]</scope>
    <source>
        <strain evidence="10 11">R1</strain>
    </source>
</reference>
<evidence type="ECO:0000256" key="4">
    <source>
        <dbReference type="ARBA" id="ARBA00022519"/>
    </source>
</evidence>
<name>A0A286RFL3_9BACT</name>